<keyword evidence="2" id="KW-1185">Reference proteome</keyword>
<dbReference type="AlphaFoldDB" id="A0A074X630"/>
<gene>
    <name evidence="1" type="ORF">M438DRAFT_151767</name>
</gene>
<proteinExistence type="predicted"/>
<evidence type="ECO:0000313" key="2">
    <source>
        <dbReference type="Proteomes" id="UP000030706"/>
    </source>
</evidence>
<reference evidence="1 2" key="1">
    <citation type="journal article" date="2014" name="BMC Genomics">
        <title>Genome sequencing of four Aureobasidium pullulans varieties: biotechnological potential, stress tolerance, and description of new species.</title>
        <authorList>
            <person name="Gostin Ar C."/>
            <person name="Ohm R.A."/>
            <person name="Kogej T."/>
            <person name="Sonjak S."/>
            <person name="Turk M."/>
            <person name="Zajc J."/>
            <person name="Zalar P."/>
            <person name="Grube M."/>
            <person name="Sun H."/>
            <person name="Han J."/>
            <person name="Sharma A."/>
            <person name="Chiniquy J."/>
            <person name="Ngan C.Y."/>
            <person name="Lipzen A."/>
            <person name="Barry K."/>
            <person name="Grigoriev I.V."/>
            <person name="Gunde-Cimerman N."/>
        </authorList>
    </citation>
    <scope>NUCLEOTIDE SEQUENCE [LARGE SCALE GENOMIC DNA]</scope>
    <source>
        <strain evidence="1 2">EXF-150</strain>
    </source>
</reference>
<dbReference type="Proteomes" id="UP000030706">
    <property type="component" value="Unassembled WGS sequence"/>
</dbReference>
<evidence type="ECO:0000313" key="1">
    <source>
        <dbReference type="EMBL" id="KEQ79199.1"/>
    </source>
</evidence>
<dbReference type="RefSeq" id="XP_029755386.1">
    <property type="nucleotide sequence ID" value="XM_029898977.1"/>
</dbReference>
<name>A0A074X630_AURPU</name>
<organism evidence="1 2">
    <name type="scientific">Aureobasidium pullulans EXF-150</name>
    <dbReference type="NCBI Taxonomy" id="1043002"/>
    <lineage>
        <taxon>Eukaryota</taxon>
        <taxon>Fungi</taxon>
        <taxon>Dikarya</taxon>
        <taxon>Ascomycota</taxon>
        <taxon>Pezizomycotina</taxon>
        <taxon>Dothideomycetes</taxon>
        <taxon>Dothideomycetidae</taxon>
        <taxon>Dothideales</taxon>
        <taxon>Saccotheciaceae</taxon>
        <taxon>Aureobasidium</taxon>
    </lineage>
</organism>
<sequence length="160" mass="17931">MLYRDRAVKHAAHCFCMPMYESDMQTSVIDVQIESRLRFRTHVHTAQVTPDASCKPCLTVVVPFVRQLLLAPVLRGNFMWRSPMWGRADDPGIGFLMSGVAVGETIDYQESPSEEGVGTCISRLKDPPCVPLLSPQEFPVPPCQSLFLANHTAFFNSHNH</sequence>
<accession>A0A074X630</accession>
<dbReference type="HOGENOM" id="CLU_1651804_0_0_1"/>
<dbReference type="EMBL" id="KL585008">
    <property type="protein sequence ID" value="KEQ79199.1"/>
    <property type="molecule type" value="Genomic_DNA"/>
</dbReference>
<protein>
    <submittedName>
        <fullName evidence="1">Uncharacterized protein</fullName>
    </submittedName>
</protein>
<dbReference type="GeneID" id="40741283"/>